<keyword evidence="3" id="KW-1185">Reference proteome</keyword>
<feature type="signal peptide" evidence="1">
    <location>
        <begin position="1"/>
        <end position="28"/>
    </location>
</feature>
<keyword evidence="1" id="KW-0732">Signal</keyword>
<reference evidence="2" key="1">
    <citation type="submission" date="2021-12" db="EMBL/GenBank/DDBJ databases">
        <authorList>
            <person name="King R."/>
        </authorList>
    </citation>
    <scope>NUCLEOTIDE SEQUENCE</scope>
</reference>
<organism evidence="2 3">
    <name type="scientific">Bemisia tabaci</name>
    <name type="common">Sweetpotato whitefly</name>
    <name type="synonym">Aleurodes tabaci</name>
    <dbReference type="NCBI Taxonomy" id="7038"/>
    <lineage>
        <taxon>Eukaryota</taxon>
        <taxon>Metazoa</taxon>
        <taxon>Ecdysozoa</taxon>
        <taxon>Arthropoda</taxon>
        <taxon>Hexapoda</taxon>
        <taxon>Insecta</taxon>
        <taxon>Pterygota</taxon>
        <taxon>Neoptera</taxon>
        <taxon>Paraneoptera</taxon>
        <taxon>Hemiptera</taxon>
        <taxon>Sternorrhyncha</taxon>
        <taxon>Aleyrodoidea</taxon>
        <taxon>Aleyrodidae</taxon>
        <taxon>Aleyrodinae</taxon>
        <taxon>Bemisia</taxon>
    </lineage>
</organism>
<protein>
    <recommendedName>
        <fullName evidence="4">DDE-1 domain-containing protein</fullName>
    </recommendedName>
</protein>
<accession>A0A9P0F623</accession>
<dbReference type="AlphaFoldDB" id="A0A9P0F623"/>
<proteinExistence type="predicted"/>
<evidence type="ECO:0000313" key="2">
    <source>
        <dbReference type="EMBL" id="CAH0393524.1"/>
    </source>
</evidence>
<sequence>MDQGVFAAIKKLLRLEILTALLASYNAGIDVPTALKKVDMVHIINWVALAWDKTTPLTLLKSWKPLLDHVVDFEAPPTDKIDQQLIALLQQLPGDKVTGKTLDDWLAANELTDELTDEDIVNMVSKEPDDTSEENAGDSEPACVSIPHSQGYKSLTDALNYIAEQSESTAIDISYLQCWLDLASKKHVDSKRQRPLTAYFKPI</sequence>
<dbReference type="EMBL" id="OU963868">
    <property type="protein sequence ID" value="CAH0393524.1"/>
    <property type="molecule type" value="Genomic_DNA"/>
</dbReference>
<evidence type="ECO:0008006" key="4">
    <source>
        <dbReference type="Google" id="ProtNLM"/>
    </source>
</evidence>
<dbReference type="Proteomes" id="UP001152759">
    <property type="component" value="Chromosome 7"/>
</dbReference>
<feature type="chain" id="PRO_5040307962" description="DDE-1 domain-containing protein" evidence="1">
    <location>
        <begin position="29"/>
        <end position="203"/>
    </location>
</feature>
<name>A0A9P0F623_BEMTA</name>
<evidence type="ECO:0000256" key="1">
    <source>
        <dbReference type="SAM" id="SignalP"/>
    </source>
</evidence>
<evidence type="ECO:0000313" key="3">
    <source>
        <dbReference type="Proteomes" id="UP001152759"/>
    </source>
</evidence>
<gene>
    <name evidence="2" type="ORF">BEMITA_LOCUS11915</name>
</gene>